<evidence type="ECO:0000256" key="2">
    <source>
        <dbReference type="ARBA" id="ARBA00001946"/>
    </source>
</evidence>
<dbReference type="InterPro" id="IPR050241">
    <property type="entry name" value="NAD-cap_RNA_hydrolase_NudC"/>
</dbReference>
<reference evidence="14" key="1">
    <citation type="journal article" date="2005" name="Genome Res.">
        <title>Gene and alternative splicing annotation with AIR.</title>
        <authorList>
            <person name="Florea L."/>
            <person name="Di Francesco V."/>
            <person name="Miller J."/>
            <person name="Turner R."/>
            <person name="Yao A."/>
            <person name="Harris M."/>
            <person name="Walenz B."/>
            <person name="Mobarry C."/>
            <person name="Merkulov G.V."/>
            <person name="Charlab R."/>
            <person name="Dew I."/>
            <person name="Deng Z."/>
            <person name="Istrail S."/>
            <person name="Li P."/>
            <person name="Sutton G."/>
        </authorList>
    </citation>
    <scope>NUCLEOTIDE SEQUENCE</scope>
    <source>
        <strain evidence="14">BN</strain>
    </source>
</reference>
<name>A6K392_RAT</name>
<accession>A6K392</accession>
<dbReference type="CDD" id="cd04694">
    <property type="entry name" value="NUDIX_Nudt17"/>
    <property type="match status" value="1"/>
</dbReference>
<evidence type="ECO:0000256" key="6">
    <source>
        <dbReference type="ARBA" id="ARBA00022842"/>
    </source>
</evidence>
<dbReference type="KEGG" id="rno:502584"/>
<evidence type="ECO:0000259" key="13">
    <source>
        <dbReference type="PROSITE" id="PS51462"/>
    </source>
</evidence>
<dbReference type="RGD" id="1565469">
    <property type="gene designation" value="Nudt17"/>
</dbReference>
<organism evidence="14">
    <name type="scientific">Rattus norvegicus</name>
    <name type="common">Rat</name>
    <dbReference type="NCBI Taxonomy" id="10116"/>
    <lineage>
        <taxon>Eukaryota</taxon>
        <taxon>Metazoa</taxon>
        <taxon>Chordata</taxon>
        <taxon>Craniata</taxon>
        <taxon>Vertebrata</taxon>
        <taxon>Euteleostomi</taxon>
        <taxon>Mammalia</taxon>
        <taxon>Eutheria</taxon>
        <taxon>Euarchontoglires</taxon>
        <taxon>Glires</taxon>
        <taxon>Rodentia</taxon>
        <taxon>Myomorpha</taxon>
        <taxon>Muroidea</taxon>
        <taxon>Muridae</taxon>
        <taxon>Murinae</taxon>
        <taxon>Rattus</taxon>
    </lineage>
</organism>
<evidence type="ECO:0000313" key="15">
    <source>
        <dbReference type="RGD" id="1565469"/>
    </source>
</evidence>
<comment type="function">
    <text evidence="10">Acts as a decapping enzyme capable of hydrolyzing monomethylated capped RNAs (in vitro). Hydrolyzes monomethylated capped RNA after alpha and beta phosphates to form N(7)-methyl-GDP. Shows low activity towards unmethylated capped RNA.</text>
</comment>
<evidence type="ECO:0000256" key="11">
    <source>
        <dbReference type="ARBA" id="ARBA00093621"/>
    </source>
</evidence>
<protein>
    <recommendedName>
        <fullName evidence="11">m7GpppN-mRNA hydrolase NUDT17</fullName>
        <ecNumber evidence="8">3.6.1.62</ecNumber>
    </recommendedName>
    <alternativeName>
        <fullName evidence="12">Nucleoside diphosphate-linked moiety X motif 17</fullName>
    </alternativeName>
</protein>
<evidence type="ECO:0000256" key="9">
    <source>
        <dbReference type="ARBA" id="ARBA00093205"/>
    </source>
</evidence>
<keyword evidence="4" id="KW-0479">Metal-binding</keyword>
<dbReference type="Proteomes" id="UP000234681">
    <property type="component" value="Chromosome 2"/>
</dbReference>
<evidence type="ECO:0000256" key="12">
    <source>
        <dbReference type="ARBA" id="ARBA00093663"/>
    </source>
</evidence>
<reference evidence="14" key="2">
    <citation type="submission" date="2005-09" db="EMBL/GenBank/DDBJ databases">
        <authorList>
            <person name="Mural R.J."/>
            <person name="Li P.W."/>
            <person name="Adams M.D."/>
            <person name="Amanatides P.G."/>
            <person name="Baden-Tillson H."/>
            <person name="Barnstead M."/>
            <person name="Chin S.H."/>
            <person name="Dew I."/>
            <person name="Evans C.A."/>
            <person name="Ferriera S."/>
            <person name="Flanigan M."/>
            <person name="Fosler C."/>
            <person name="Glodek A."/>
            <person name="Gu Z."/>
            <person name="Holt R.A."/>
            <person name="Jennings D."/>
            <person name="Kraft C.L."/>
            <person name="Lu F."/>
            <person name="Nguyen T."/>
            <person name="Nusskern D.R."/>
            <person name="Pfannkoch C.M."/>
            <person name="Sitter C."/>
            <person name="Sutton G.G."/>
            <person name="Venter J.C."/>
            <person name="Wang Z."/>
            <person name="Woodage T."/>
            <person name="Zheng X.H."/>
            <person name="Zhong F."/>
        </authorList>
    </citation>
    <scope>NUCLEOTIDE SEQUENCE</scope>
    <source>
        <strain evidence="14">BN</strain>
    </source>
</reference>
<dbReference type="PROSITE" id="PS51462">
    <property type="entry name" value="NUDIX"/>
    <property type="match status" value="1"/>
</dbReference>
<gene>
    <name evidence="15" type="primary">Nudt17</name>
    <name evidence="14" type="synonym">RGD1565469_predicted</name>
    <name evidence="14" type="ORF">rCG_51793</name>
</gene>
<evidence type="ECO:0000256" key="8">
    <source>
        <dbReference type="ARBA" id="ARBA00026102"/>
    </source>
</evidence>
<dbReference type="AGR" id="RGD:1565469"/>
<evidence type="ECO:0000256" key="1">
    <source>
        <dbReference type="ARBA" id="ARBA00001936"/>
    </source>
</evidence>
<dbReference type="OrthoDB" id="447842at2759"/>
<dbReference type="PANTHER" id="PTHR42904">
    <property type="entry name" value="NUDIX HYDROLASE, NUDC SUBFAMILY"/>
    <property type="match status" value="1"/>
</dbReference>
<proteinExistence type="inferred from homology"/>
<dbReference type="SMR" id="A6K392"/>
<dbReference type="SUPFAM" id="SSF55811">
    <property type="entry name" value="Nudix"/>
    <property type="match status" value="1"/>
</dbReference>
<comment type="similarity">
    <text evidence="3">Belongs to the Nudix hydrolase family.</text>
</comment>
<evidence type="ECO:0000256" key="10">
    <source>
        <dbReference type="ARBA" id="ARBA00093415"/>
    </source>
</evidence>
<comment type="catalytic activity">
    <reaction evidence="9">
        <text>a 5'-end (N(7)-methyl 5'-triphosphoguanosine)-ribonucleoside in mRNA + H2O = N(7)-methyl-GDP + a 5'-end phospho-ribonucleoside in mRNA + 2 H(+)</text>
        <dbReference type="Rhea" id="RHEA:67484"/>
        <dbReference type="Rhea" id="RHEA-COMP:15692"/>
        <dbReference type="Rhea" id="RHEA-COMP:17167"/>
        <dbReference type="ChEBI" id="CHEBI:15377"/>
        <dbReference type="ChEBI" id="CHEBI:15378"/>
        <dbReference type="ChEBI" id="CHEBI:63714"/>
        <dbReference type="ChEBI" id="CHEBI:138282"/>
        <dbReference type="ChEBI" id="CHEBI:156461"/>
        <dbReference type="EC" id="3.6.1.62"/>
    </reaction>
</comment>
<dbReference type="PANTHER" id="PTHR42904:SF1">
    <property type="entry name" value="NUCLEOSIDE DIPHOSPHATE-LINKED MOIETY X MOTIF 17"/>
    <property type="match status" value="1"/>
</dbReference>
<dbReference type="GO" id="GO:0046872">
    <property type="term" value="F:metal ion binding"/>
    <property type="evidence" value="ECO:0007669"/>
    <property type="project" value="UniProtKB-KW"/>
</dbReference>
<dbReference type="OMA" id="AKEEWNM"/>
<dbReference type="EC" id="3.6.1.62" evidence="8"/>
<dbReference type="InterPro" id="IPR015797">
    <property type="entry name" value="NUDIX_hydrolase-like_dom_sf"/>
</dbReference>
<comment type="cofactor">
    <cofactor evidence="1">
        <name>Mn(2+)</name>
        <dbReference type="ChEBI" id="CHEBI:29035"/>
    </cofactor>
</comment>
<dbReference type="InterPro" id="IPR000086">
    <property type="entry name" value="NUDIX_hydrolase_dom"/>
</dbReference>
<dbReference type="InterPro" id="IPR033716">
    <property type="entry name" value="Nudt17_dom"/>
</dbReference>
<evidence type="ECO:0000256" key="4">
    <source>
        <dbReference type="ARBA" id="ARBA00022723"/>
    </source>
</evidence>
<dbReference type="Pfam" id="PF00293">
    <property type="entry name" value="NUDIX"/>
    <property type="match status" value="1"/>
</dbReference>
<dbReference type="RefSeq" id="NP_001102810.1">
    <property type="nucleotide sequence ID" value="NM_001109340.1"/>
</dbReference>
<evidence type="ECO:0000256" key="3">
    <source>
        <dbReference type="ARBA" id="ARBA00005582"/>
    </source>
</evidence>
<dbReference type="GO" id="GO:0110154">
    <property type="term" value="P:RNA decapping"/>
    <property type="evidence" value="ECO:0007669"/>
    <property type="project" value="Ensembl"/>
</dbReference>
<dbReference type="GeneID" id="502584"/>
<evidence type="ECO:0000313" key="14">
    <source>
        <dbReference type="EMBL" id="EDL85608.1"/>
    </source>
</evidence>
<comment type="cofactor">
    <cofactor evidence="2">
        <name>Mg(2+)</name>
        <dbReference type="ChEBI" id="CHEBI:18420"/>
    </cofactor>
</comment>
<dbReference type="GO" id="GO:0140933">
    <property type="term" value="F:5'-(N(7)-methylguanosine 5'-triphospho)-[mRNA] hydrolase activity"/>
    <property type="evidence" value="ECO:0007669"/>
    <property type="project" value="UniProtKB-EC"/>
</dbReference>
<dbReference type="CTD" id="200035"/>
<feature type="domain" description="Nudix hydrolase" evidence="13">
    <location>
        <begin position="85"/>
        <end position="231"/>
    </location>
</feature>
<dbReference type="EMBL" id="CH474015">
    <property type="protein sequence ID" value="EDL85608.1"/>
    <property type="molecule type" value="Genomic_DNA"/>
</dbReference>
<dbReference type="FunFam" id="3.90.79.10:FF:000033">
    <property type="entry name" value="nucleoside diphosphate-linked moiety X motif 17 isoform X1"/>
    <property type="match status" value="1"/>
</dbReference>
<keyword evidence="5" id="KW-0378">Hydrolase</keyword>
<sequence length="291" mass="32043">MAAARLLLRLAGRLESVSFTQSVCSLLGARQEPGPWHTHCSLERGQMVLSSTSFPGASERLPIQRPPFCPFGALDQQPEISTNRGVELGVAVILQSSDQTVLLTRRACTLRVSPNLWVPPGGHMEPDEEILECGLRELWEECGLQLPQNQFSSVLLGFWESAYPPRLSWGFPKYHHLILYVLVISRESQEQLQARIQVNPNEVNAFMWLGPDVAGAVAATEDGTKAPGLLSQDLPLSVCTTELKDDGGTQPLVLPVSTLMRVTPATAEEDKERVSTGTKFALKLWLQHLGR</sequence>
<keyword evidence="6" id="KW-0460">Magnesium</keyword>
<evidence type="ECO:0000256" key="5">
    <source>
        <dbReference type="ARBA" id="ARBA00022801"/>
    </source>
</evidence>
<evidence type="ECO:0000256" key="7">
    <source>
        <dbReference type="ARBA" id="ARBA00023211"/>
    </source>
</evidence>
<dbReference type="Gene3D" id="3.90.79.10">
    <property type="entry name" value="Nucleoside Triphosphate Pyrophosphohydrolase"/>
    <property type="match status" value="1"/>
</dbReference>
<keyword evidence="7" id="KW-0464">Manganese</keyword>
<dbReference type="AlphaFoldDB" id="A6K392"/>